<dbReference type="SUPFAM" id="SSF103473">
    <property type="entry name" value="MFS general substrate transporter"/>
    <property type="match status" value="1"/>
</dbReference>
<evidence type="ECO:0000313" key="8">
    <source>
        <dbReference type="Proteomes" id="UP000466130"/>
    </source>
</evidence>
<evidence type="ECO:0000313" key="7">
    <source>
        <dbReference type="EMBL" id="KAE8437448.1"/>
    </source>
</evidence>
<feature type="transmembrane region" description="Helical" evidence="5">
    <location>
        <begin position="277"/>
        <end position="300"/>
    </location>
</feature>
<feature type="compositionally biased region" description="Basic residues" evidence="4">
    <location>
        <begin position="405"/>
        <end position="415"/>
    </location>
</feature>
<reference evidence="7 8" key="1">
    <citation type="submission" date="2019-09" db="EMBL/GenBank/DDBJ databases">
        <title>The Halomonas whole genome shotgun (WGS).</title>
        <authorList>
            <person name="Xie Z."/>
        </authorList>
    </citation>
    <scope>NUCLEOTIDE SEQUENCE [LARGE SCALE GENOMIC DNA]</scope>
    <source>
        <strain evidence="7 8">NBT06E8</strain>
    </source>
</reference>
<keyword evidence="8" id="KW-1185">Reference proteome</keyword>
<feature type="transmembrane region" description="Helical" evidence="5">
    <location>
        <begin position="108"/>
        <end position="127"/>
    </location>
</feature>
<feature type="transmembrane region" description="Helical" evidence="5">
    <location>
        <begin position="168"/>
        <end position="190"/>
    </location>
</feature>
<proteinExistence type="predicted"/>
<feature type="transmembrane region" description="Helical" evidence="5">
    <location>
        <begin position="336"/>
        <end position="359"/>
    </location>
</feature>
<feature type="transmembrane region" description="Helical" evidence="5">
    <location>
        <begin position="365"/>
        <end position="386"/>
    </location>
</feature>
<gene>
    <name evidence="7" type="ORF">F1978_14850</name>
</gene>
<evidence type="ECO:0000256" key="1">
    <source>
        <dbReference type="ARBA" id="ARBA00022692"/>
    </source>
</evidence>
<feature type="transmembrane region" description="Helical" evidence="5">
    <location>
        <begin position="306"/>
        <end position="324"/>
    </location>
</feature>
<evidence type="ECO:0000256" key="5">
    <source>
        <dbReference type="SAM" id="Phobius"/>
    </source>
</evidence>
<evidence type="ECO:0000259" key="6">
    <source>
        <dbReference type="PROSITE" id="PS50850"/>
    </source>
</evidence>
<protein>
    <submittedName>
        <fullName evidence="7">YbfB/YjiJ family MFS transporter</fullName>
    </submittedName>
</protein>
<evidence type="ECO:0000256" key="2">
    <source>
        <dbReference type="ARBA" id="ARBA00022989"/>
    </source>
</evidence>
<name>A0ABQ6X600_9GAMM</name>
<dbReference type="PANTHER" id="PTHR23537:SF1">
    <property type="entry name" value="SUGAR TRANSPORTER"/>
    <property type="match status" value="1"/>
</dbReference>
<feature type="transmembrane region" description="Helical" evidence="5">
    <location>
        <begin position="12"/>
        <end position="31"/>
    </location>
</feature>
<dbReference type="InterPro" id="IPR036259">
    <property type="entry name" value="MFS_trans_sf"/>
</dbReference>
<dbReference type="RefSeq" id="WP_153843794.1">
    <property type="nucleotide sequence ID" value="NZ_CP048602.1"/>
</dbReference>
<organism evidence="7 8">
    <name type="scientific">Vreelandella piezotolerans</name>
    <dbReference type="NCBI Taxonomy" id="2609667"/>
    <lineage>
        <taxon>Bacteria</taxon>
        <taxon>Pseudomonadati</taxon>
        <taxon>Pseudomonadota</taxon>
        <taxon>Gammaproteobacteria</taxon>
        <taxon>Oceanospirillales</taxon>
        <taxon>Halomonadaceae</taxon>
        <taxon>Vreelandella</taxon>
    </lineage>
</organism>
<keyword evidence="1 5" id="KW-0812">Transmembrane</keyword>
<dbReference type="InterPro" id="IPR020846">
    <property type="entry name" value="MFS_dom"/>
</dbReference>
<feature type="transmembrane region" description="Helical" evidence="5">
    <location>
        <begin position="210"/>
        <end position="232"/>
    </location>
</feature>
<evidence type="ECO:0000256" key="4">
    <source>
        <dbReference type="SAM" id="MobiDB-lite"/>
    </source>
</evidence>
<dbReference type="InterPro" id="IPR010645">
    <property type="entry name" value="MFS_4"/>
</dbReference>
<feature type="transmembrane region" description="Helical" evidence="5">
    <location>
        <begin position="139"/>
        <end position="162"/>
    </location>
</feature>
<dbReference type="EMBL" id="VWRT01000018">
    <property type="protein sequence ID" value="KAE8437448.1"/>
    <property type="molecule type" value="Genomic_DNA"/>
</dbReference>
<comment type="caution">
    <text evidence="7">The sequence shown here is derived from an EMBL/GenBank/DDBJ whole genome shotgun (WGS) entry which is preliminary data.</text>
</comment>
<dbReference type="PROSITE" id="PS50850">
    <property type="entry name" value="MFS"/>
    <property type="match status" value="1"/>
</dbReference>
<evidence type="ECO:0000256" key="3">
    <source>
        <dbReference type="ARBA" id="ARBA00023136"/>
    </source>
</evidence>
<keyword evidence="2 5" id="KW-1133">Transmembrane helix</keyword>
<feature type="domain" description="Major facilitator superfamily (MFS) profile" evidence="6">
    <location>
        <begin position="11"/>
        <end position="391"/>
    </location>
</feature>
<dbReference type="PANTHER" id="PTHR23537">
    <property type="match status" value="1"/>
</dbReference>
<feature type="transmembrane region" description="Helical" evidence="5">
    <location>
        <begin position="78"/>
        <end position="102"/>
    </location>
</feature>
<accession>A0ABQ6X600</accession>
<feature type="transmembrane region" description="Helical" evidence="5">
    <location>
        <begin position="51"/>
        <end position="71"/>
    </location>
</feature>
<dbReference type="Proteomes" id="UP000466130">
    <property type="component" value="Unassembled WGS sequence"/>
</dbReference>
<dbReference type="Pfam" id="PF06779">
    <property type="entry name" value="MFS_4"/>
    <property type="match status" value="1"/>
</dbReference>
<dbReference type="Gene3D" id="1.20.1250.20">
    <property type="entry name" value="MFS general substrate transporter like domains"/>
    <property type="match status" value="2"/>
</dbReference>
<feature type="region of interest" description="Disordered" evidence="4">
    <location>
        <begin position="395"/>
        <end position="415"/>
    </location>
</feature>
<sequence>MKRTLTTDDLPALMTGIMATLAAIGIARFAYTQLLPAIIQEGWFTANQGAYLGAANLLGYFIGALAAHSLSERFSPRLVMAASFAGIVLSFVLCAGAGGFLWFFFWRLVSGVAGAILMVVGPSLALAATPPERRTRVGAMVFTGIGFGALLSAFIVPLLLALSLSVTWGTLGLLCVAAGLLCDWGVAHLASPITANPKGNSPSGYAGVKIIVMLVVGAYALDAIGFVPHTVFWVDYLARENALGNQAASLQWGIFGLGALCGPFMVGTLAHRVGWQGGLMIAFAAKAAAVLLPVFSLALLSQSVSSFMVGAMIPGIVALTSGRLAELVGPTAHKKLWGQATAAFAAAQAVAGYAMSALYGSWGSYTPLFAISGLILVAGFLLVLLSRGVQHRHTQRSAQQITKHATQHSTHHGRQ</sequence>
<keyword evidence="3 5" id="KW-0472">Membrane</keyword>
<feature type="transmembrane region" description="Helical" evidence="5">
    <location>
        <begin position="252"/>
        <end position="270"/>
    </location>
</feature>